<proteinExistence type="predicted"/>
<organism evidence="1 2">
    <name type="scientific">Cetraspora pellucida</name>
    <dbReference type="NCBI Taxonomy" id="1433469"/>
    <lineage>
        <taxon>Eukaryota</taxon>
        <taxon>Fungi</taxon>
        <taxon>Fungi incertae sedis</taxon>
        <taxon>Mucoromycota</taxon>
        <taxon>Glomeromycotina</taxon>
        <taxon>Glomeromycetes</taxon>
        <taxon>Diversisporales</taxon>
        <taxon>Gigasporaceae</taxon>
        <taxon>Cetraspora</taxon>
    </lineage>
</organism>
<keyword evidence="2" id="KW-1185">Reference proteome</keyword>
<dbReference type="AlphaFoldDB" id="A0A9N8WCW2"/>
<evidence type="ECO:0000313" key="2">
    <source>
        <dbReference type="Proteomes" id="UP000789759"/>
    </source>
</evidence>
<evidence type="ECO:0000313" key="1">
    <source>
        <dbReference type="EMBL" id="CAG8485391.1"/>
    </source>
</evidence>
<reference evidence="1" key="1">
    <citation type="submission" date="2021-06" db="EMBL/GenBank/DDBJ databases">
        <authorList>
            <person name="Kallberg Y."/>
            <person name="Tangrot J."/>
            <person name="Rosling A."/>
        </authorList>
    </citation>
    <scope>NUCLEOTIDE SEQUENCE</scope>
    <source>
        <strain evidence="1">FL966</strain>
    </source>
</reference>
<protein>
    <submittedName>
        <fullName evidence="1">23559_t:CDS:1</fullName>
    </submittedName>
</protein>
<comment type="caution">
    <text evidence="1">The sequence shown here is derived from an EMBL/GenBank/DDBJ whole genome shotgun (WGS) entry which is preliminary data.</text>
</comment>
<dbReference type="InterPro" id="IPR036237">
    <property type="entry name" value="Xyl_isomerase-like_sf"/>
</dbReference>
<dbReference type="EMBL" id="CAJVQA010000670">
    <property type="protein sequence ID" value="CAG8485391.1"/>
    <property type="molecule type" value="Genomic_DNA"/>
</dbReference>
<dbReference type="SUPFAM" id="SSF51658">
    <property type="entry name" value="Xylose isomerase-like"/>
    <property type="match status" value="1"/>
</dbReference>
<name>A0A9N8WCW2_9GLOM</name>
<dbReference type="Proteomes" id="UP000789759">
    <property type="component" value="Unassembled WGS sequence"/>
</dbReference>
<gene>
    <name evidence="1" type="ORF">CPELLU_LOCUS1720</name>
</gene>
<accession>A0A9N8WCW2</accession>
<dbReference type="Gene3D" id="3.20.20.150">
    <property type="entry name" value="Divalent-metal-dependent TIM barrel enzymes"/>
    <property type="match status" value="1"/>
</dbReference>
<sequence length="540" mass="63358">MIDNINEILKVLVQQQLEIDILLENSASNNCYSATIPDLINIVNSINQQLRFKNKEKSKKRIRICFDIQHYYTVGGGKRIDEYQNIYNIYGHEIIVTHVNNSPLEVIFSKGIDKHAHIMDLAAKIPIEQIAQIHEVAKLREFANDVLNKETIQEEWSKEKDKELEQNKENYEGIVDISYGIQFEEPAIIDLADQMRCMTIHAQNEKPINKAQQKLNKQLIKEKQKAIQETISDTSRMGRFVKENPTQLERIITDISNLPDKELESHLGIVEKLAKININDKEEDRKKALYNINKVWKNKDVIEQIEEEYQFNKYTLLNITKEEFNQMPQWEQQIAIRNFLIGSEFSSEKVRKQFQNKYKELLASSLENQGKMHDDNEVEKRFVGKPQPEPFPPEGATHNRYILKENTYRERPVSPTSSEEDFSLKSKNIEEWLKSQAKEPPRPSSPIKDFVNKNIVDSIFKRTHERNSSTSSLPKILSSLKNKINLENDEEFKLQKPPIRYKRTRTVVSIDTNLSSTNEDKWKKEKDIRRNFFKKAEKKK</sequence>